<gene>
    <name evidence="1" type="ORF">AR543_p0128</name>
</gene>
<organism evidence="1 2">
    <name type="scientific">Paenibacillus bovis</name>
    <dbReference type="NCBI Taxonomy" id="1616788"/>
    <lineage>
        <taxon>Bacteria</taxon>
        <taxon>Bacillati</taxon>
        <taxon>Bacillota</taxon>
        <taxon>Bacilli</taxon>
        <taxon>Bacillales</taxon>
        <taxon>Paenibacillaceae</taxon>
        <taxon>Paenibacillus</taxon>
    </lineage>
</organism>
<geneLocation type="plasmid" evidence="1 2">
    <name>unnamed1</name>
</geneLocation>
<sequence>MSDRSDEMGSACIDLWQTPRRYNPVFTIPVETQVLKTGLSQLKGVATPKNKHNFFHSVEKVWCKNN</sequence>
<reference evidence="1 2" key="1">
    <citation type="journal article" date="2016" name="Int. J. Syst. Evol. Microbiol.">
        <title>Paenibacillus damxungensis sp. nov., isolated from raw yak (Bos grunniens) milk.</title>
        <authorList>
            <person name="Wu Z."/>
            <person name="Gao C."/>
            <person name="Han J."/>
            <person name="Liu Z."/>
        </authorList>
    </citation>
    <scope>NUCLEOTIDE SEQUENCE [LARGE SCALE GENOMIC DNA]</scope>
    <source>
        <strain evidence="1 2">BD3526</strain>
        <plasmid evidence="1 2">unnamed1</plasmid>
    </source>
</reference>
<dbReference type="Proteomes" id="UP000078148">
    <property type="component" value="Plasmid unnamed1"/>
</dbReference>
<evidence type="ECO:0000313" key="2">
    <source>
        <dbReference type="Proteomes" id="UP000078148"/>
    </source>
</evidence>
<accession>A0A1X9T4E2</accession>
<proteinExistence type="predicted"/>
<keyword evidence="2" id="KW-1185">Reference proteome</keyword>
<dbReference type="KEGG" id="pbv:AR543_p0128"/>
<evidence type="ECO:0000313" key="1">
    <source>
        <dbReference type="EMBL" id="ARR10736.1"/>
    </source>
</evidence>
<dbReference type="AlphaFoldDB" id="A0A1X9T4E2"/>
<keyword evidence="1" id="KW-0614">Plasmid</keyword>
<name>A0A1X9T4E2_9BACL</name>
<protein>
    <submittedName>
        <fullName evidence="1">Uncharacterized protein</fullName>
    </submittedName>
</protein>
<dbReference type="EMBL" id="CP021170">
    <property type="protein sequence ID" value="ARR10736.1"/>
    <property type="molecule type" value="Genomic_DNA"/>
</dbReference>